<keyword evidence="1" id="KW-0472">Membrane</keyword>
<accession>A0A1S7P6M3</accession>
<dbReference type="Proteomes" id="UP000191987">
    <property type="component" value="Unassembled WGS sequence"/>
</dbReference>
<feature type="transmembrane region" description="Helical" evidence="1">
    <location>
        <begin position="16"/>
        <end position="36"/>
    </location>
</feature>
<evidence type="ECO:0000256" key="1">
    <source>
        <dbReference type="SAM" id="Phobius"/>
    </source>
</evidence>
<keyword evidence="1" id="KW-0812">Transmembrane</keyword>
<protein>
    <submittedName>
        <fullName evidence="2">Uncharacterized protein</fullName>
    </submittedName>
</protein>
<evidence type="ECO:0000313" key="3">
    <source>
        <dbReference type="Proteomes" id="UP000191987"/>
    </source>
</evidence>
<reference evidence="2 3" key="1">
    <citation type="submission" date="2016-01" db="EMBL/GenBank/DDBJ databases">
        <authorList>
            <person name="Oliw E.H."/>
        </authorList>
    </citation>
    <scope>NUCLEOTIDE SEQUENCE [LARGE SCALE GENOMIC DNA]</scope>
    <source>
        <strain evidence="2 3">Zutra 3-1</strain>
    </source>
</reference>
<dbReference type="AlphaFoldDB" id="A0A1S7P6M3"/>
<evidence type="ECO:0000313" key="2">
    <source>
        <dbReference type="EMBL" id="CUX16489.1"/>
    </source>
</evidence>
<proteinExistence type="predicted"/>
<sequence>MKRLPGHAGTLTLEPVTLIAAAVLNPGLWRISLFYARRLRENLFYSDQSSVTLGANSLRNTRKLDLRW</sequence>
<dbReference type="EMBL" id="FBWG01000003">
    <property type="protein sequence ID" value="CUX16489.1"/>
    <property type="molecule type" value="Genomic_DNA"/>
</dbReference>
<organism evidence="2 3">
    <name type="scientific">Agrobacterium deltaense Zutra 3/1</name>
    <dbReference type="NCBI Taxonomy" id="1183427"/>
    <lineage>
        <taxon>Bacteria</taxon>
        <taxon>Pseudomonadati</taxon>
        <taxon>Pseudomonadota</taxon>
        <taxon>Alphaproteobacteria</taxon>
        <taxon>Hyphomicrobiales</taxon>
        <taxon>Rhizobiaceae</taxon>
        <taxon>Rhizobium/Agrobacterium group</taxon>
        <taxon>Agrobacterium</taxon>
    </lineage>
</organism>
<gene>
    <name evidence="2" type="ORF">AGR7C_Cc110421</name>
</gene>
<name>A0A1S7P6M3_9HYPH</name>
<keyword evidence="1" id="KW-1133">Transmembrane helix</keyword>